<reference evidence="3" key="1">
    <citation type="submission" date="2019-08" db="EMBL/GenBank/DDBJ databases">
        <title>Seonamhaeicola sediminis sp. nov., isolated from marine sediment.</title>
        <authorList>
            <person name="Cao W.R."/>
        </authorList>
    </citation>
    <scope>NUCLEOTIDE SEQUENCE [LARGE SCALE GENOMIC DNA]</scope>
    <source>
        <strain evidence="3">Gy8</strain>
    </source>
</reference>
<gene>
    <name evidence="2" type="ORF">FUA26_02880</name>
</gene>
<keyword evidence="3" id="KW-1185">Reference proteome</keyword>
<comment type="caution">
    <text evidence="2">The sequence shown here is derived from an EMBL/GenBank/DDBJ whole genome shotgun (WGS) entry which is preliminary data.</text>
</comment>
<dbReference type="EMBL" id="VOSC01000012">
    <property type="protein sequence ID" value="TXE12759.1"/>
    <property type="molecule type" value="Genomic_DNA"/>
</dbReference>
<dbReference type="OrthoDB" id="9835041at2"/>
<feature type="signal peptide" evidence="1">
    <location>
        <begin position="1"/>
        <end position="24"/>
    </location>
</feature>
<keyword evidence="1" id="KW-0732">Signal</keyword>
<evidence type="ECO:0000256" key="1">
    <source>
        <dbReference type="SAM" id="SignalP"/>
    </source>
</evidence>
<evidence type="ECO:0000313" key="3">
    <source>
        <dbReference type="Proteomes" id="UP000321790"/>
    </source>
</evidence>
<dbReference type="Proteomes" id="UP000321790">
    <property type="component" value="Unassembled WGS sequence"/>
</dbReference>
<feature type="chain" id="PRO_5022780084" evidence="1">
    <location>
        <begin position="25"/>
        <end position="189"/>
    </location>
</feature>
<organism evidence="2 3">
    <name type="scientific">Seonamhaeicola algicola</name>
    <dbReference type="NCBI Taxonomy" id="1719036"/>
    <lineage>
        <taxon>Bacteria</taxon>
        <taxon>Pseudomonadati</taxon>
        <taxon>Bacteroidota</taxon>
        <taxon>Flavobacteriia</taxon>
        <taxon>Flavobacteriales</taxon>
        <taxon>Flavobacteriaceae</taxon>
    </lineage>
</organism>
<dbReference type="AlphaFoldDB" id="A0A5C7AZ50"/>
<protein>
    <submittedName>
        <fullName evidence="2">Uncharacterized protein</fullName>
    </submittedName>
</protein>
<proteinExistence type="predicted"/>
<evidence type="ECO:0000313" key="2">
    <source>
        <dbReference type="EMBL" id="TXE12759.1"/>
    </source>
</evidence>
<dbReference type="RefSeq" id="WP_147131323.1">
    <property type="nucleotide sequence ID" value="NZ_VOSC01000012.1"/>
</dbReference>
<sequence>MKLFLKTPLIILCFTILTIFSCSKDDDNGSNNNDFADLSFVSGDEGSRIVLTQNNEDLVYSGKNVLGWDTSALLNLNYAKSLRLLHNGFETIEIRMSVPSNLDFVEAAVNTHGLHGSTVLLQNTQDLSSVIVEMYSTKNQERQQFFGTLEIKRHVNYQNSVIDMVGSFEITRNGQTIKGLFWKKDVANW</sequence>
<name>A0A5C7AZ50_9FLAO</name>
<accession>A0A5C7AZ50</accession>
<dbReference type="PROSITE" id="PS51257">
    <property type="entry name" value="PROKAR_LIPOPROTEIN"/>
    <property type="match status" value="1"/>
</dbReference>